<protein>
    <submittedName>
        <fullName evidence="2">Uncharacterized protein</fullName>
    </submittedName>
</protein>
<accession>D7CMG2</accession>
<feature type="transmembrane region" description="Helical" evidence="1">
    <location>
        <begin position="7"/>
        <end position="30"/>
    </location>
</feature>
<keyword evidence="3" id="KW-1185">Reference proteome</keyword>
<dbReference type="HOGENOM" id="CLU_2036899_0_0_9"/>
<name>D7CMG2_SYNLT</name>
<evidence type="ECO:0000313" key="2">
    <source>
        <dbReference type="EMBL" id="ADI01897.1"/>
    </source>
</evidence>
<dbReference type="KEGG" id="slp:Slip_1120"/>
<organism evidence="2 3">
    <name type="scientific">Syntrophothermus lipocalidus (strain DSM 12680 / TGB-C1)</name>
    <dbReference type="NCBI Taxonomy" id="643648"/>
    <lineage>
        <taxon>Bacteria</taxon>
        <taxon>Bacillati</taxon>
        <taxon>Bacillota</taxon>
        <taxon>Clostridia</taxon>
        <taxon>Eubacteriales</taxon>
        <taxon>Syntrophomonadaceae</taxon>
        <taxon>Syntrophothermus</taxon>
    </lineage>
</organism>
<reference evidence="3" key="1">
    <citation type="journal article" date="2010" name="Stand. Genomic Sci.">
        <title>Complete genome sequence of Syntrophothermus lipocalidus type strain (TGB-C1T).</title>
        <authorList>
            <consortium name="US DOE Joint Genome Institute (JGI-PGF)"/>
            <person name="Djao O."/>
            <person name="Zhang X."/>
            <person name="Lucas S."/>
            <person name="Lapidus A."/>
            <person name="Glavina Del Rio T."/>
            <person name="Nolan M."/>
            <person name="Tice H."/>
            <person name="Cheng J."/>
            <person name="Han C."/>
            <person name="Tapia R."/>
            <person name="Goodwin L."/>
            <person name="Pitluck S."/>
            <person name="Liolios K."/>
            <person name="Ivanova N."/>
            <person name="Mavromatis K."/>
            <person name="Mikhailova N."/>
            <person name="Ovchinnikova G."/>
            <person name="Pati A."/>
            <person name="Brambilla E."/>
            <person name="Chen A."/>
            <person name="Palaniappan K."/>
            <person name="Land M."/>
            <person name="Hauser L."/>
            <person name="Chang Y."/>
            <person name="Jeffries C."/>
            <person name="Rohde M."/>
            <person name="Sikorski J."/>
            <person name="Spring S."/>
            <person name="Goker M."/>
            <person name="Detter J."/>
            <person name="Woyke T."/>
            <person name="Bristow J."/>
            <person name="Eisen J."/>
            <person name="Markowitz V."/>
            <person name="Hugenholtz P."/>
            <person name="Kyrpides N."/>
            <person name="Klenk H."/>
        </authorList>
    </citation>
    <scope>NUCLEOTIDE SEQUENCE [LARGE SCALE GENOMIC DNA]</scope>
    <source>
        <strain evidence="3">DSM 12680 / TGB-C1</strain>
    </source>
</reference>
<dbReference type="EMBL" id="CP002048">
    <property type="protein sequence ID" value="ADI01897.1"/>
    <property type="molecule type" value="Genomic_DNA"/>
</dbReference>
<reference evidence="2 3" key="2">
    <citation type="journal article" date="2010" name="Stand. Genomic Sci.">
        <title>Complete genome sequence of Syntrophothermus lipocalidus type strain (TGB-C1).</title>
        <authorList>
            <person name="Djao O.D."/>
            <person name="Zhang X."/>
            <person name="Lucas S."/>
            <person name="Lapidus A."/>
            <person name="Del Rio T.G."/>
            <person name="Nolan M."/>
            <person name="Tice H."/>
            <person name="Cheng J.F."/>
            <person name="Han C."/>
            <person name="Tapia R."/>
            <person name="Goodwin L."/>
            <person name="Pitluck S."/>
            <person name="Liolios K."/>
            <person name="Ivanova N."/>
            <person name="Mavromatis K."/>
            <person name="Mikhailova N."/>
            <person name="Ovchinnikova G."/>
            <person name="Pati A."/>
            <person name="Brambilla E."/>
            <person name="Chen A."/>
            <person name="Palaniappan K."/>
            <person name="Land M."/>
            <person name="Hauser L."/>
            <person name="Chang Y.J."/>
            <person name="Jeffries C.D."/>
            <person name="Rohde M."/>
            <person name="Sikorski J."/>
            <person name="Spring S."/>
            <person name="Goker M."/>
            <person name="Detter J.C."/>
            <person name="Woyke T."/>
            <person name="Bristow J."/>
            <person name="Eisen J.A."/>
            <person name="Markowitz V."/>
            <person name="Hugenholtz P."/>
            <person name="Kyrpides N.C."/>
            <person name="Klenk H.P."/>
        </authorList>
    </citation>
    <scope>NUCLEOTIDE SEQUENCE [LARGE SCALE GENOMIC DNA]</scope>
    <source>
        <strain evidence="3">DSM 12680 / TGB-C1</strain>
    </source>
</reference>
<sequence>MMTKFQVIFLLVAMMYLVAKVILGFIIYLVTLQIEAAARERQRKRRAYLSRVRARDRELYKEAYQWYQKRNAETATVVPLPVPEPEVEEAHPVSAQIPKKRDAQEKTRLAERERLREIYEY</sequence>
<dbReference type="AlphaFoldDB" id="D7CMG2"/>
<keyword evidence="1" id="KW-0812">Transmembrane</keyword>
<keyword evidence="1" id="KW-1133">Transmembrane helix</keyword>
<evidence type="ECO:0000313" key="3">
    <source>
        <dbReference type="Proteomes" id="UP000000378"/>
    </source>
</evidence>
<gene>
    <name evidence="2" type="ordered locus">Slip_1120</name>
</gene>
<keyword evidence="1" id="KW-0472">Membrane</keyword>
<evidence type="ECO:0000256" key="1">
    <source>
        <dbReference type="SAM" id="Phobius"/>
    </source>
</evidence>
<dbReference type="Proteomes" id="UP000000378">
    <property type="component" value="Chromosome"/>
</dbReference>
<proteinExistence type="predicted"/>